<organism evidence="1 2">
    <name type="scientific">Populus trichocarpa</name>
    <name type="common">Western balsam poplar</name>
    <name type="synonym">Populus balsamifera subsp. trichocarpa</name>
    <dbReference type="NCBI Taxonomy" id="3694"/>
    <lineage>
        <taxon>Eukaryota</taxon>
        <taxon>Viridiplantae</taxon>
        <taxon>Streptophyta</taxon>
        <taxon>Embryophyta</taxon>
        <taxon>Tracheophyta</taxon>
        <taxon>Spermatophyta</taxon>
        <taxon>Magnoliopsida</taxon>
        <taxon>eudicotyledons</taxon>
        <taxon>Gunneridae</taxon>
        <taxon>Pentapetalae</taxon>
        <taxon>rosids</taxon>
        <taxon>fabids</taxon>
        <taxon>Malpighiales</taxon>
        <taxon>Salicaceae</taxon>
        <taxon>Saliceae</taxon>
        <taxon>Populus</taxon>
    </lineage>
</organism>
<dbReference type="InParanoid" id="A0A3N7G1H9"/>
<proteinExistence type="predicted"/>
<evidence type="ECO:0000313" key="1">
    <source>
        <dbReference type="EMBL" id="RQO92591.1"/>
    </source>
</evidence>
<accession>A0A3N7G1H9</accession>
<dbReference type="EMBL" id="CM009296">
    <property type="protein sequence ID" value="RQO92591.1"/>
    <property type="molecule type" value="Genomic_DNA"/>
</dbReference>
<gene>
    <name evidence="1" type="ORF">POPTR_007G062101</name>
</gene>
<sequence length="79" mass="8820">MDPYKHRSSSAYNSPFFTINSGASVRNNNSSLIVGSRGKESQNVFMLEVLVQKGSLKCFILYLRSLVLISLEPLEARPL</sequence>
<evidence type="ECO:0000313" key="2">
    <source>
        <dbReference type="Proteomes" id="UP000006729"/>
    </source>
</evidence>
<keyword evidence="2" id="KW-1185">Reference proteome</keyword>
<dbReference type="Proteomes" id="UP000006729">
    <property type="component" value="Chromosome 7"/>
</dbReference>
<dbReference type="STRING" id="3694.A0A3N7G1H9"/>
<name>A0A3N7G1H9_POPTR</name>
<reference evidence="1 2" key="1">
    <citation type="journal article" date="2006" name="Science">
        <title>The genome of black cottonwood, Populus trichocarpa (Torr. &amp; Gray).</title>
        <authorList>
            <person name="Tuskan G.A."/>
            <person name="Difazio S."/>
            <person name="Jansson S."/>
            <person name="Bohlmann J."/>
            <person name="Grigoriev I."/>
            <person name="Hellsten U."/>
            <person name="Putnam N."/>
            <person name="Ralph S."/>
            <person name="Rombauts S."/>
            <person name="Salamov A."/>
            <person name="Schein J."/>
            <person name="Sterck L."/>
            <person name="Aerts A."/>
            <person name="Bhalerao R.R."/>
            <person name="Bhalerao R.P."/>
            <person name="Blaudez D."/>
            <person name="Boerjan W."/>
            <person name="Brun A."/>
            <person name="Brunner A."/>
            <person name="Busov V."/>
            <person name="Campbell M."/>
            <person name="Carlson J."/>
            <person name="Chalot M."/>
            <person name="Chapman J."/>
            <person name="Chen G.L."/>
            <person name="Cooper D."/>
            <person name="Coutinho P.M."/>
            <person name="Couturier J."/>
            <person name="Covert S."/>
            <person name="Cronk Q."/>
            <person name="Cunningham R."/>
            <person name="Davis J."/>
            <person name="Degroeve S."/>
            <person name="Dejardin A."/>
            <person name="Depamphilis C."/>
            <person name="Detter J."/>
            <person name="Dirks B."/>
            <person name="Dubchak I."/>
            <person name="Duplessis S."/>
            <person name="Ehlting J."/>
            <person name="Ellis B."/>
            <person name="Gendler K."/>
            <person name="Goodstein D."/>
            <person name="Gribskov M."/>
            <person name="Grimwood J."/>
            <person name="Groover A."/>
            <person name="Gunter L."/>
            <person name="Hamberger B."/>
            <person name="Heinze B."/>
            <person name="Helariutta Y."/>
            <person name="Henrissat B."/>
            <person name="Holligan D."/>
            <person name="Holt R."/>
            <person name="Huang W."/>
            <person name="Islam-Faridi N."/>
            <person name="Jones S."/>
            <person name="Jones-Rhoades M."/>
            <person name="Jorgensen R."/>
            <person name="Joshi C."/>
            <person name="Kangasjarvi J."/>
            <person name="Karlsson J."/>
            <person name="Kelleher C."/>
            <person name="Kirkpatrick R."/>
            <person name="Kirst M."/>
            <person name="Kohler A."/>
            <person name="Kalluri U."/>
            <person name="Larimer F."/>
            <person name="Leebens-Mack J."/>
            <person name="Leple J.C."/>
            <person name="Locascio P."/>
            <person name="Lou Y."/>
            <person name="Lucas S."/>
            <person name="Martin F."/>
            <person name="Montanini B."/>
            <person name="Napoli C."/>
            <person name="Nelson D.R."/>
            <person name="Nelson C."/>
            <person name="Nieminen K."/>
            <person name="Nilsson O."/>
            <person name="Pereda V."/>
            <person name="Peter G."/>
            <person name="Philippe R."/>
            <person name="Pilate G."/>
            <person name="Poliakov A."/>
            <person name="Razumovskaya J."/>
            <person name="Richardson P."/>
            <person name="Rinaldi C."/>
            <person name="Ritland K."/>
            <person name="Rouze P."/>
            <person name="Ryaboy D."/>
            <person name="Schmutz J."/>
            <person name="Schrader J."/>
            <person name="Segerman B."/>
            <person name="Shin H."/>
            <person name="Siddiqui A."/>
            <person name="Sterky F."/>
            <person name="Terry A."/>
            <person name="Tsai C.J."/>
            <person name="Uberbacher E."/>
            <person name="Unneberg P."/>
            <person name="Vahala J."/>
            <person name="Wall K."/>
            <person name="Wessler S."/>
            <person name="Yang G."/>
            <person name="Yin T."/>
            <person name="Douglas C."/>
            <person name="Marra M."/>
            <person name="Sandberg G."/>
            <person name="Van de Peer Y."/>
            <person name="Rokhsar D."/>
        </authorList>
    </citation>
    <scope>NUCLEOTIDE SEQUENCE [LARGE SCALE GENOMIC DNA]</scope>
    <source>
        <strain evidence="2">cv. Nisqually</strain>
    </source>
</reference>
<dbReference type="AlphaFoldDB" id="A0A3N7G1H9"/>
<protein>
    <submittedName>
        <fullName evidence="1">Uncharacterized protein</fullName>
    </submittedName>
</protein>